<evidence type="ECO:0000256" key="3">
    <source>
        <dbReference type="ARBA" id="ARBA00022630"/>
    </source>
</evidence>
<dbReference type="PROSITE" id="PS51387">
    <property type="entry name" value="FAD_PCMH"/>
    <property type="match status" value="1"/>
</dbReference>
<proteinExistence type="inferred from homology"/>
<evidence type="ECO:0000256" key="1">
    <source>
        <dbReference type="ARBA" id="ARBA00001974"/>
    </source>
</evidence>
<protein>
    <submittedName>
        <fullName evidence="7">FAD/FMN-containing dehydrogenase</fullName>
    </submittedName>
</protein>
<dbReference type="GO" id="GO:0016491">
    <property type="term" value="F:oxidoreductase activity"/>
    <property type="evidence" value="ECO:0007669"/>
    <property type="project" value="UniProtKB-KW"/>
</dbReference>
<organism evidence="7 8">
    <name type="scientific">Salinibacterium xinjiangense</name>
    <dbReference type="NCBI Taxonomy" id="386302"/>
    <lineage>
        <taxon>Bacteria</taxon>
        <taxon>Bacillati</taxon>
        <taxon>Actinomycetota</taxon>
        <taxon>Actinomycetes</taxon>
        <taxon>Micrococcales</taxon>
        <taxon>Microbacteriaceae</taxon>
        <taxon>Salinibacterium</taxon>
    </lineage>
</organism>
<dbReference type="Gene3D" id="3.40.462.20">
    <property type="match status" value="1"/>
</dbReference>
<evidence type="ECO:0000256" key="2">
    <source>
        <dbReference type="ARBA" id="ARBA00005466"/>
    </source>
</evidence>
<dbReference type="InterPro" id="IPR016166">
    <property type="entry name" value="FAD-bd_PCMH"/>
</dbReference>
<keyword evidence="4" id="KW-0274">FAD</keyword>
<dbReference type="PANTHER" id="PTHR42973:SF39">
    <property type="entry name" value="FAD-BINDING PCMH-TYPE DOMAIN-CONTAINING PROTEIN"/>
    <property type="match status" value="1"/>
</dbReference>
<dbReference type="InterPro" id="IPR036318">
    <property type="entry name" value="FAD-bd_PCMH-like_sf"/>
</dbReference>
<dbReference type="Pfam" id="PF08031">
    <property type="entry name" value="BBE"/>
    <property type="match status" value="1"/>
</dbReference>
<evidence type="ECO:0000256" key="4">
    <source>
        <dbReference type="ARBA" id="ARBA00022827"/>
    </source>
</evidence>
<dbReference type="InterPro" id="IPR016169">
    <property type="entry name" value="FAD-bd_PCMH_sub2"/>
</dbReference>
<dbReference type="Proteomes" id="UP000219440">
    <property type="component" value="Unassembled WGS sequence"/>
</dbReference>
<comment type="similarity">
    <text evidence="2">Belongs to the oxygen-dependent FAD-linked oxidoreductase family.</text>
</comment>
<evidence type="ECO:0000313" key="7">
    <source>
        <dbReference type="EMBL" id="SOE50255.1"/>
    </source>
</evidence>
<dbReference type="Pfam" id="PF01565">
    <property type="entry name" value="FAD_binding_4"/>
    <property type="match status" value="1"/>
</dbReference>
<evidence type="ECO:0000259" key="6">
    <source>
        <dbReference type="PROSITE" id="PS51387"/>
    </source>
</evidence>
<dbReference type="InterPro" id="IPR050416">
    <property type="entry name" value="FAD-linked_Oxidoreductase"/>
</dbReference>
<evidence type="ECO:0000256" key="5">
    <source>
        <dbReference type="ARBA" id="ARBA00023002"/>
    </source>
</evidence>
<comment type="cofactor">
    <cofactor evidence="1">
        <name>FAD</name>
        <dbReference type="ChEBI" id="CHEBI:57692"/>
    </cofactor>
</comment>
<dbReference type="EMBL" id="OCST01000001">
    <property type="protein sequence ID" value="SOE50255.1"/>
    <property type="molecule type" value="Genomic_DNA"/>
</dbReference>
<gene>
    <name evidence="7" type="ORF">SAMN06296378_0358</name>
</gene>
<dbReference type="Gene3D" id="3.30.43.10">
    <property type="entry name" value="Uridine Diphospho-n-acetylenolpyruvylglucosamine Reductase, domain 2"/>
    <property type="match status" value="1"/>
</dbReference>
<dbReference type="PANTHER" id="PTHR42973">
    <property type="entry name" value="BINDING OXIDOREDUCTASE, PUTATIVE (AFU_ORTHOLOGUE AFUA_1G17690)-RELATED"/>
    <property type="match status" value="1"/>
</dbReference>
<dbReference type="RefSeq" id="WP_097059508.1">
    <property type="nucleotide sequence ID" value="NZ_BMLC01000002.1"/>
</dbReference>
<keyword evidence="5" id="KW-0560">Oxidoreductase</keyword>
<dbReference type="GO" id="GO:0071949">
    <property type="term" value="F:FAD binding"/>
    <property type="evidence" value="ECO:0007669"/>
    <property type="project" value="InterPro"/>
</dbReference>
<dbReference type="OrthoDB" id="9775082at2"/>
<name>A0A2C8YIP4_9MICO</name>
<reference evidence="7 8" key="1">
    <citation type="submission" date="2017-09" db="EMBL/GenBank/DDBJ databases">
        <authorList>
            <person name="Ehlers B."/>
            <person name="Leendertz F.H."/>
        </authorList>
    </citation>
    <scope>NUCLEOTIDE SEQUENCE [LARGE SCALE GENOMIC DNA]</scope>
    <source>
        <strain evidence="7 8">CGMCC 1.05381</strain>
    </source>
</reference>
<evidence type="ECO:0000313" key="8">
    <source>
        <dbReference type="Proteomes" id="UP000219440"/>
    </source>
</evidence>
<dbReference type="Gene3D" id="3.30.465.10">
    <property type="match status" value="1"/>
</dbReference>
<dbReference type="InterPro" id="IPR006094">
    <property type="entry name" value="Oxid_FAD_bind_N"/>
</dbReference>
<sequence length="470" mass="51032">MTLTTPYDVQALRATMEGSLIAGEDPEYDEARRVWNADIDRRPALIARCASSSDVASAVGWAREHAVEIAVRGGAHSMSGASSVDGGLVIDLSAMRSVIVDPVAKRARVGGGALLGDLDAACQAHGLAVPAGMISHTGVGGLTLGGGMGWLTRKAGLTIDNLLSAEIVLADGHIQRTSDQEHPELFWALRGGGGNFGVVTEFEFQLLEVGPIVDFGLFFWSLDQGTQLLRFFTDLMATLPRDLNIVFAALNAPPAPFVPERYHFQPGYALLLTGFGGTEQHAAVAARIRAFEPPLFEMVNPMPYLAVQQLLDEPNAWGHFNYEKSTYLTDLSDDAVDVITDHVPRKASPMSVTLIYRLDEAYCDVAENDTAFGGKRTPQYSVFIIAVAPDKQSLGPDREWARSFWEALQPAALGAGSYVNSMAEYDNELLRATYGTDKLARLARIKSEYDPDNFFHRNINIKPAESRGTI</sequence>
<dbReference type="InterPro" id="IPR012951">
    <property type="entry name" value="BBE"/>
</dbReference>
<keyword evidence="8" id="KW-1185">Reference proteome</keyword>
<keyword evidence="3" id="KW-0285">Flavoprotein</keyword>
<dbReference type="SUPFAM" id="SSF56176">
    <property type="entry name" value="FAD-binding/transporter-associated domain-like"/>
    <property type="match status" value="1"/>
</dbReference>
<feature type="domain" description="FAD-binding PCMH-type" evidence="6">
    <location>
        <begin position="39"/>
        <end position="209"/>
    </location>
</feature>
<accession>A0A2C8YIP4</accession>
<dbReference type="InterPro" id="IPR016167">
    <property type="entry name" value="FAD-bd_PCMH_sub1"/>
</dbReference>
<dbReference type="AlphaFoldDB" id="A0A2C8YIP4"/>